<evidence type="ECO:0000256" key="4">
    <source>
        <dbReference type="ARBA" id="ARBA00022824"/>
    </source>
</evidence>
<keyword evidence="3 10" id="KW-0812">Transmembrane</keyword>
<dbReference type="PANTHER" id="PTHR13466:SF19">
    <property type="entry name" value="NUCLEUS-VACUOLE JUNCTION PROTEIN 2"/>
    <property type="match status" value="1"/>
</dbReference>
<evidence type="ECO:0000256" key="10">
    <source>
        <dbReference type="SAM" id="Phobius"/>
    </source>
</evidence>
<dbReference type="InterPro" id="IPR031468">
    <property type="entry name" value="SMP_LBD"/>
</dbReference>
<gene>
    <name evidence="12" type="ORF">BN980_GECA02s02518g</name>
</gene>
<feature type="region of interest" description="Disordered" evidence="9">
    <location>
        <begin position="809"/>
        <end position="828"/>
    </location>
</feature>
<feature type="domain" description="SMP-LTD" evidence="11">
    <location>
        <begin position="336"/>
        <end position="527"/>
    </location>
</feature>
<evidence type="ECO:0000313" key="12">
    <source>
        <dbReference type="EMBL" id="CDO51885.1"/>
    </source>
</evidence>
<dbReference type="PANTHER" id="PTHR13466">
    <property type="entry name" value="TEX2 PROTEIN-RELATED"/>
    <property type="match status" value="1"/>
</dbReference>
<keyword evidence="7" id="KW-0446">Lipid-binding</keyword>
<keyword evidence="6" id="KW-0445">Lipid transport</keyword>
<dbReference type="InterPro" id="IPR058801">
    <property type="entry name" value="PDZD8_N"/>
</dbReference>
<feature type="region of interest" description="Disordered" evidence="9">
    <location>
        <begin position="915"/>
        <end position="1066"/>
    </location>
</feature>
<dbReference type="GO" id="GO:0032865">
    <property type="term" value="C:ERMES complex"/>
    <property type="evidence" value="ECO:0007669"/>
    <property type="project" value="TreeGrafter"/>
</dbReference>
<feature type="region of interest" description="Disordered" evidence="9">
    <location>
        <begin position="658"/>
        <end position="677"/>
    </location>
</feature>
<feature type="region of interest" description="Disordered" evidence="9">
    <location>
        <begin position="563"/>
        <end position="625"/>
    </location>
</feature>
<evidence type="ECO:0000313" key="13">
    <source>
        <dbReference type="Proteomes" id="UP000242525"/>
    </source>
</evidence>
<keyword evidence="5 10" id="KW-1133">Transmembrane helix</keyword>
<feature type="compositionally biased region" description="Basic and acidic residues" evidence="9">
    <location>
        <begin position="937"/>
        <end position="948"/>
    </location>
</feature>
<feature type="compositionally biased region" description="Polar residues" evidence="9">
    <location>
        <begin position="768"/>
        <end position="783"/>
    </location>
</feature>
<feature type="region of interest" description="Disordered" evidence="9">
    <location>
        <begin position="750"/>
        <end position="792"/>
    </location>
</feature>
<protein>
    <submittedName>
        <fullName evidence="12">Similar to Saccharomyces cerevisiae YPR091C NVJ2 Lipid-binding ER protein</fullName>
    </submittedName>
</protein>
<evidence type="ECO:0000256" key="7">
    <source>
        <dbReference type="ARBA" id="ARBA00023121"/>
    </source>
</evidence>
<dbReference type="GO" id="GO:0015914">
    <property type="term" value="P:phospholipid transport"/>
    <property type="evidence" value="ECO:0007669"/>
    <property type="project" value="TreeGrafter"/>
</dbReference>
<comment type="caution">
    <text evidence="12">The sequence shown here is derived from an EMBL/GenBank/DDBJ whole genome shotgun (WGS) entry which is preliminary data.</text>
</comment>
<evidence type="ECO:0000256" key="8">
    <source>
        <dbReference type="ARBA" id="ARBA00023136"/>
    </source>
</evidence>
<comment type="subcellular location">
    <subcellularLocation>
        <location evidence="1">Endoplasmic reticulum membrane</location>
    </subcellularLocation>
</comment>
<dbReference type="GO" id="GO:1990456">
    <property type="term" value="P:mitochondrion-endoplasmic reticulum membrane tethering"/>
    <property type="evidence" value="ECO:0007669"/>
    <property type="project" value="TreeGrafter"/>
</dbReference>
<feature type="compositionally biased region" description="Basic and acidic residues" evidence="9">
    <location>
        <begin position="603"/>
        <end position="622"/>
    </location>
</feature>
<dbReference type="EMBL" id="CCBN010000002">
    <property type="protein sequence ID" value="CDO51885.1"/>
    <property type="molecule type" value="Genomic_DNA"/>
</dbReference>
<keyword evidence="4" id="KW-0256">Endoplasmic reticulum</keyword>
<feature type="region of interest" description="Disordered" evidence="9">
    <location>
        <begin position="45"/>
        <end position="89"/>
    </location>
</feature>
<feature type="compositionally biased region" description="Low complexity" evidence="9">
    <location>
        <begin position="154"/>
        <end position="170"/>
    </location>
</feature>
<keyword evidence="8 10" id="KW-0472">Membrane</keyword>
<organism evidence="12 13">
    <name type="scientific">Geotrichum candidum</name>
    <name type="common">Oospora lactis</name>
    <name type="synonym">Dipodascus geotrichum</name>
    <dbReference type="NCBI Taxonomy" id="1173061"/>
    <lineage>
        <taxon>Eukaryota</taxon>
        <taxon>Fungi</taxon>
        <taxon>Dikarya</taxon>
        <taxon>Ascomycota</taxon>
        <taxon>Saccharomycotina</taxon>
        <taxon>Dipodascomycetes</taxon>
        <taxon>Dipodascales</taxon>
        <taxon>Dipodascaceae</taxon>
        <taxon>Geotrichum</taxon>
    </lineage>
</organism>
<feature type="compositionally biased region" description="Polar residues" evidence="9">
    <location>
        <begin position="1012"/>
        <end position="1026"/>
    </location>
</feature>
<evidence type="ECO:0000256" key="2">
    <source>
        <dbReference type="ARBA" id="ARBA00022448"/>
    </source>
</evidence>
<reference evidence="12" key="1">
    <citation type="submission" date="2014-03" db="EMBL/GenBank/DDBJ databases">
        <authorList>
            <person name="Casaregola S."/>
        </authorList>
    </citation>
    <scope>NUCLEOTIDE SEQUENCE [LARGE SCALE GENOMIC DNA]</scope>
    <source>
        <strain evidence="12">CLIB 918</strain>
    </source>
</reference>
<feature type="compositionally biased region" description="Low complexity" evidence="9">
    <location>
        <begin position="972"/>
        <end position="985"/>
    </location>
</feature>
<proteinExistence type="predicted"/>
<dbReference type="Pfam" id="PF26547">
    <property type="entry name" value="PDZD8_N"/>
    <property type="match status" value="1"/>
</dbReference>
<dbReference type="GO" id="GO:0005789">
    <property type="term" value="C:endoplasmic reticulum membrane"/>
    <property type="evidence" value="ECO:0007669"/>
    <property type="project" value="UniProtKB-SubCell"/>
</dbReference>
<name>A0A0J9X373_GEOCN</name>
<feature type="compositionally biased region" description="Polar residues" evidence="9">
    <location>
        <begin position="1035"/>
        <end position="1046"/>
    </location>
</feature>
<accession>A0A0J9X373</accession>
<feature type="compositionally biased region" description="Polar residues" evidence="9">
    <location>
        <begin position="924"/>
        <end position="936"/>
    </location>
</feature>
<dbReference type="CDD" id="cd21675">
    <property type="entry name" value="SMP_TEX2"/>
    <property type="match status" value="1"/>
</dbReference>
<keyword evidence="13" id="KW-1185">Reference proteome</keyword>
<feature type="compositionally biased region" description="Low complexity" evidence="9">
    <location>
        <begin position="57"/>
        <end position="80"/>
    </location>
</feature>
<evidence type="ECO:0000256" key="3">
    <source>
        <dbReference type="ARBA" id="ARBA00022692"/>
    </source>
</evidence>
<dbReference type="GO" id="GO:0008289">
    <property type="term" value="F:lipid binding"/>
    <property type="evidence" value="ECO:0007669"/>
    <property type="project" value="UniProtKB-KW"/>
</dbReference>
<evidence type="ECO:0000256" key="6">
    <source>
        <dbReference type="ARBA" id="ARBA00023055"/>
    </source>
</evidence>
<dbReference type="STRING" id="1173061.A0A0J9X373"/>
<dbReference type="OrthoDB" id="26740at2759"/>
<feature type="region of interest" description="Disordered" evidence="9">
    <location>
        <begin position="149"/>
        <end position="170"/>
    </location>
</feature>
<evidence type="ECO:0000256" key="5">
    <source>
        <dbReference type="ARBA" id="ARBA00022989"/>
    </source>
</evidence>
<feature type="compositionally biased region" description="Pro residues" evidence="9">
    <location>
        <begin position="959"/>
        <end position="969"/>
    </location>
</feature>
<feature type="transmembrane region" description="Helical" evidence="10">
    <location>
        <begin position="6"/>
        <end position="28"/>
    </location>
</feature>
<feature type="compositionally biased region" description="Polar residues" evidence="9">
    <location>
        <begin position="45"/>
        <end position="54"/>
    </location>
</feature>
<sequence>MSYLLWFIFFYFLGGLTFIPIVGLLFFLRSRRVLPKADRAIDNSQSEAASSAYGTESKPSPSPSSASSSASSSPLLNSTSPSPPPVDRELESGTDAFFSGWLTVSREYFIYPTGGTNNIGNPPSLESSIASLNKNESAYSTLYKIVKGSKANDSSPASSASSPSRRSSTSSTAVKKSSLVKYFAVLRQGNLFLYDSSDQKNVKQVIVVGHHFVTLWPPNLPDGQLFVKRTAICLVRIPSGYTSVEELDNDMQNLLSNPTMPPRNAFYLYSDFCSEKEDFYFALIRASKRYKPSSKGSKASLSSPSSVLNSVYMAHPLGHKTSEMIDLIKSLHISDSNVQTRWINALLGRLFLSLNKTEVLETYFRNRIVTKLARTKRPSFLSEIVVTKISCGDSVPFFSNPRLAELTPEGRLTVETDLKYNGKFALEITTNVLINLGTRIKTREVPIALSVTLTQLEGRLVVKMKAPPSDRLWYAFETMPKISLHIEPIVSNRQITYSVITNAIETRIKEAIKESLVLPNLDDLAFFNTDDEIFRGGIWDHAQQASRVPYPPPSSDTKLPFPPEPVSATAVNDINSMPAEPSASRDIETFGPRETTHLRHRKTVSDFRDHSSLENKSPKDDLSPDDYNFFFKEGIPGEPGNWDSAENGFVTRKMSVTSTSTSSSKESIHGEISGYGKNSTKDNNFSEFKRESKTALTDTMKKWGTWYNKGKRAITDNNGSIRKLAPNRVPEKSSTFAGTTTLNVSPVLSTLEPRESSIKTPTPPENLAHSTTDLESPNGSATIGSHKPQRKPVLAPPITAKAYENDLRPKLNLSTPGHGSSDEEDSHSINPGLAVLRKTTASPKVTIPAPPQTNLHVSHTDSITVVPAPPEATVAVTSDKASVFSENGTVVGLFTANSGHDDASTVLSTDLTTITDVPTPRTRGCSTSPRSSVRSVKSQDELAKHLLESVRASASDPASTPPHKVPVEPPETSGTNSHTSSSSSSMRVRRKAVGSGPTKEREAGGITKSKTENFTTAKPINGSSGVNLVAPLVSTPRSSSFPNGTNPEIPIVDGLEPGKGSKTSAK</sequence>
<dbReference type="PROSITE" id="PS51847">
    <property type="entry name" value="SMP"/>
    <property type="match status" value="1"/>
</dbReference>
<evidence type="ECO:0000256" key="9">
    <source>
        <dbReference type="SAM" id="MobiDB-lite"/>
    </source>
</evidence>
<evidence type="ECO:0000256" key="1">
    <source>
        <dbReference type="ARBA" id="ARBA00004586"/>
    </source>
</evidence>
<evidence type="ECO:0000259" key="11">
    <source>
        <dbReference type="PROSITE" id="PS51847"/>
    </source>
</evidence>
<dbReference type="Proteomes" id="UP000242525">
    <property type="component" value="Unassembled WGS sequence"/>
</dbReference>
<dbReference type="AlphaFoldDB" id="A0A0J9X373"/>
<keyword evidence="2" id="KW-0813">Transport</keyword>